<dbReference type="GO" id="GO:0005829">
    <property type="term" value="C:cytosol"/>
    <property type="evidence" value="ECO:0007669"/>
    <property type="project" value="TreeGrafter"/>
</dbReference>
<evidence type="ECO:0000313" key="3">
    <source>
        <dbReference type="Proteomes" id="UP000009168"/>
    </source>
</evidence>
<accession>Q24I75</accession>
<name>Q24I75_TETTS</name>
<dbReference type="PANTHER" id="PTHR10972:SF148">
    <property type="entry name" value="OXYSTEROL-BINDING PROTEIN 9"/>
    <property type="match status" value="1"/>
</dbReference>
<dbReference type="InterPro" id="IPR037239">
    <property type="entry name" value="OSBP_sf"/>
</dbReference>
<dbReference type="InParanoid" id="Q24I75"/>
<reference evidence="3" key="1">
    <citation type="journal article" date="2006" name="PLoS Biol.">
        <title>Macronuclear genome sequence of the ciliate Tetrahymena thermophila, a model eukaryote.</title>
        <authorList>
            <person name="Eisen J.A."/>
            <person name="Coyne R.S."/>
            <person name="Wu M."/>
            <person name="Wu D."/>
            <person name="Thiagarajan M."/>
            <person name="Wortman J.R."/>
            <person name="Badger J.H."/>
            <person name="Ren Q."/>
            <person name="Amedeo P."/>
            <person name="Jones K.M."/>
            <person name="Tallon L.J."/>
            <person name="Delcher A.L."/>
            <person name="Salzberg S.L."/>
            <person name="Silva J.C."/>
            <person name="Haas B.J."/>
            <person name="Majoros W.H."/>
            <person name="Farzad M."/>
            <person name="Carlton J.M."/>
            <person name="Smith R.K. Jr."/>
            <person name="Garg J."/>
            <person name="Pearlman R.E."/>
            <person name="Karrer K.M."/>
            <person name="Sun L."/>
            <person name="Manning G."/>
            <person name="Elde N.C."/>
            <person name="Turkewitz A.P."/>
            <person name="Asai D.J."/>
            <person name="Wilkes D.E."/>
            <person name="Wang Y."/>
            <person name="Cai H."/>
            <person name="Collins K."/>
            <person name="Stewart B.A."/>
            <person name="Lee S.R."/>
            <person name="Wilamowska K."/>
            <person name="Weinberg Z."/>
            <person name="Ruzzo W.L."/>
            <person name="Wloga D."/>
            <person name="Gaertig J."/>
            <person name="Frankel J."/>
            <person name="Tsao C.-C."/>
            <person name="Gorovsky M.A."/>
            <person name="Keeling P.J."/>
            <person name="Waller R.F."/>
            <person name="Patron N.J."/>
            <person name="Cherry J.M."/>
            <person name="Stover N.A."/>
            <person name="Krieger C.J."/>
            <person name="del Toro C."/>
            <person name="Ryder H.F."/>
            <person name="Williamson S.C."/>
            <person name="Barbeau R.A."/>
            <person name="Hamilton E.P."/>
            <person name="Orias E."/>
        </authorList>
    </citation>
    <scope>NUCLEOTIDE SEQUENCE [LARGE SCALE GENOMIC DNA]</scope>
    <source>
        <strain evidence="3">SB210</strain>
    </source>
</reference>
<dbReference type="GO" id="GO:0016020">
    <property type="term" value="C:membrane"/>
    <property type="evidence" value="ECO:0007669"/>
    <property type="project" value="TreeGrafter"/>
</dbReference>
<organism evidence="2 3">
    <name type="scientific">Tetrahymena thermophila (strain SB210)</name>
    <dbReference type="NCBI Taxonomy" id="312017"/>
    <lineage>
        <taxon>Eukaryota</taxon>
        <taxon>Sar</taxon>
        <taxon>Alveolata</taxon>
        <taxon>Ciliophora</taxon>
        <taxon>Intramacronucleata</taxon>
        <taxon>Oligohymenophorea</taxon>
        <taxon>Hymenostomatida</taxon>
        <taxon>Tetrahymenina</taxon>
        <taxon>Tetrahymenidae</taxon>
        <taxon>Tetrahymena</taxon>
    </lineage>
</organism>
<dbReference type="Proteomes" id="UP000009168">
    <property type="component" value="Unassembled WGS sequence"/>
</dbReference>
<feature type="compositionally biased region" description="Basic and acidic residues" evidence="1">
    <location>
        <begin position="365"/>
        <end position="377"/>
    </location>
</feature>
<dbReference type="OrthoDB" id="14833at2759"/>
<feature type="region of interest" description="Disordered" evidence="1">
    <location>
        <begin position="365"/>
        <end position="391"/>
    </location>
</feature>
<dbReference type="PANTHER" id="PTHR10972">
    <property type="entry name" value="OXYSTEROL-BINDING PROTEIN-RELATED"/>
    <property type="match status" value="1"/>
</dbReference>
<dbReference type="GO" id="GO:0032934">
    <property type="term" value="F:sterol binding"/>
    <property type="evidence" value="ECO:0007669"/>
    <property type="project" value="TreeGrafter"/>
</dbReference>
<dbReference type="AlphaFoldDB" id="Q24I75"/>
<dbReference type="InterPro" id="IPR000648">
    <property type="entry name" value="Oxysterol-bd"/>
</dbReference>
<gene>
    <name evidence="2" type="ORF">TTHERM_00568000</name>
</gene>
<dbReference type="SUPFAM" id="SSF144000">
    <property type="entry name" value="Oxysterol-binding protein-like"/>
    <property type="match status" value="1"/>
</dbReference>
<proteinExistence type="predicted"/>
<dbReference type="EMBL" id="GG662498">
    <property type="protein sequence ID" value="EAS07363.2"/>
    <property type="molecule type" value="Genomic_DNA"/>
</dbReference>
<evidence type="ECO:0000256" key="1">
    <source>
        <dbReference type="SAM" id="MobiDB-lite"/>
    </source>
</evidence>
<dbReference type="Gene3D" id="2.40.160.120">
    <property type="match status" value="1"/>
</dbReference>
<evidence type="ECO:0000313" key="2">
    <source>
        <dbReference type="EMBL" id="EAS07363.2"/>
    </source>
</evidence>
<dbReference type="eggNOG" id="ENOG502SN4G">
    <property type="taxonomic scope" value="Eukaryota"/>
</dbReference>
<dbReference type="Pfam" id="PF01237">
    <property type="entry name" value="Oxysterol_BP"/>
    <property type="match status" value="1"/>
</dbReference>
<sequence length="391" mass="44491">MSKNFEEPSEVYEKARTYPRHPAAHAKGGFHMSYINDTKTNEVVKSVLKQVGTKIVKGEIQNIMTISKPAALCKDLTYLEIIATDQQNLDILKLAALKPYDPVFQMKCVITHTISSLCLSPEILYTKAPIDNLLGETCQMFKEDGSQYYGECISVNPPCVRYQVSTPKKQFQIYGSHKVGASVTPSLNALNGIAYGNKIVDFGDGNKFEIEYSQIQIVGIILGDRIMHQQKSFKIKNKKTSLEAEIKFYYDSSSQVSKVASTIGSFFGVGKKQAPTEKRKQDDFDVIIEKVQEIDGDVMRAVVSKGCGNWLEFIQFDGIVYWKVNQKEQPWSHSEKLLESDCTYRIDRQLISKGMTDRAEQQKLMYEERDKKDQDLRKKYKKSHNLTTKSH</sequence>
<feature type="compositionally biased region" description="Basic residues" evidence="1">
    <location>
        <begin position="378"/>
        <end position="391"/>
    </location>
</feature>
<dbReference type="OMA" id="TCHRIKE"/>
<dbReference type="GeneID" id="7823049"/>
<dbReference type="KEGG" id="tet:TTHERM_00568000"/>
<protein>
    <submittedName>
        <fullName evidence="2">Oxysterol-binding protein</fullName>
    </submittedName>
</protein>
<keyword evidence="3" id="KW-1185">Reference proteome</keyword>
<dbReference type="HOGENOM" id="CLU_042600_0_0_1"/>
<dbReference type="RefSeq" id="XP_001027605.2">
    <property type="nucleotide sequence ID" value="XM_001027605.3"/>
</dbReference>